<comment type="caution">
    <text evidence="2">The sequence shown here is derived from an EMBL/GenBank/DDBJ whole genome shotgun (WGS) entry which is preliminary data.</text>
</comment>
<feature type="region of interest" description="Disordered" evidence="1">
    <location>
        <begin position="202"/>
        <end position="222"/>
    </location>
</feature>
<organism evidence="2 3">
    <name type="scientific">Aphis glycines</name>
    <name type="common">Soybean aphid</name>
    <dbReference type="NCBI Taxonomy" id="307491"/>
    <lineage>
        <taxon>Eukaryota</taxon>
        <taxon>Metazoa</taxon>
        <taxon>Ecdysozoa</taxon>
        <taxon>Arthropoda</taxon>
        <taxon>Hexapoda</taxon>
        <taxon>Insecta</taxon>
        <taxon>Pterygota</taxon>
        <taxon>Neoptera</taxon>
        <taxon>Paraneoptera</taxon>
        <taxon>Hemiptera</taxon>
        <taxon>Sternorrhyncha</taxon>
        <taxon>Aphidomorpha</taxon>
        <taxon>Aphidoidea</taxon>
        <taxon>Aphididae</taxon>
        <taxon>Aphidini</taxon>
        <taxon>Aphis</taxon>
        <taxon>Aphis</taxon>
    </lineage>
</organism>
<accession>A0A6G0U9X4</accession>
<dbReference type="Proteomes" id="UP000475862">
    <property type="component" value="Unassembled WGS sequence"/>
</dbReference>
<sequence length="252" mass="26413">MSTVTALFHAGGTLLYRRHVLIISVNTVHSGSRRFQCRYVSPSSPGAVFSNFPRRFDTSAHWNGPIGTGSLPSTRWNILVSHVDGAHVLVKCSSTSGTATSQDCPSPDTITLTARRLLRLYRDWISLASFGSIAVPLPELRPSRLAGSLAMMAASAVISSTSSTNLDHPASEHGSLLKAAKRSRKACRGVVSSGCRIIASSTRTSGPSKVSGKGISTTSSLPSATPLEAELLLGAGDGVRGRHSSGLATTML</sequence>
<dbReference type="EMBL" id="VYZN01000001">
    <property type="protein sequence ID" value="KAE9545399.1"/>
    <property type="molecule type" value="Genomic_DNA"/>
</dbReference>
<evidence type="ECO:0000313" key="2">
    <source>
        <dbReference type="EMBL" id="KAE9545399.1"/>
    </source>
</evidence>
<gene>
    <name evidence="2" type="ORF">AGLY_000942</name>
</gene>
<proteinExistence type="predicted"/>
<name>A0A6G0U9X4_APHGL</name>
<dbReference type="AlphaFoldDB" id="A0A6G0U9X4"/>
<evidence type="ECO:0000256" key="1">
    <source>
        <dbReference type="SAM" id="MobiDB-lite"/>
    </source>
</evidence>
<keyword evidence="3" id="KW-1185">Reference proteome</keyword>
<protein>
    <submittedName>
        <fullName evidence="2">Uncharacterized protein</fullName>
    </submittedName>
</protein>
<evidence type="ECO:0000313" key="3">
    <source>
        <dbReference type="Proteomes" id="UP000475862"/>
    </source>
</evidence>
<reference evidence="2 3" key="1">
    <citation type="submission" date="2019-08" db="EMBL/GenBank/DDBJ databases">
        <title>The genome of the soybean aphid Biotype 1, its phylome, world population structure and adaptation to the North American continent.</title>
        <authorList>
            <person name="Giordano R."/>
            <person name="Donthu R.K."/>
            <person name="Hernandez A.G."/>
            <person name="Wright C.L."/>
            <person name="Zimin A.V."/>
        </authorList>
    </citation>
    <scope>NUCLEOTIDE SEQUENCE [LARGE SCALE GENOMIC DNA]</scope>
    <source>
        <tissue evidence="2">Whole aphids</tissue>
    </source>
</reference>